<evidence type="ECO:0000313" key="1">
    <source>
        <dbReference type="EMBL" id="MBX32223.1"/>
    </source>
</evidence>
<accession>A0A2P2MPR8</accession>
<reference evidence="1" key="1">
    <citation type="submission" date="2018-02" db="EMBL/GenBank/DDBJ databases">
        <title>Rhizophora mucronata_Transcriptome.</title>
        <authorList>
            <person name="Meera S.P."/>
            <person name="Sreeshan A."/>
            <person name="Augustine A."/>
        </authorList>
    </citation>
    <scope>NUCLEOTIDE SEQUENCE</scope>
    <source>
        <tissue evidence="1">Leaf</tissue>
    </source>
</reference>
<organism evidence="1">
    <name type="scientific">Rhizophora mucronata</name>
    <name type="common">Asiatic mangrove</name>
    <dbReference type="NCBI Taxonomy" id="61149"/>
    <lineage>
        <taxon>Eukaryota</taxon>
        <taxon>Viridiplantae</taxon>
        <taxon>Streptophyta</taxon>
        <taxon>Embryophyta</taxon>
        <taxon>Tracheophyta</taxon>
        <taxon>Spermatophyta</taxon>
        <taxon>Magnoliopsida</taxon>
        <taxon>eudicotyledons</taxon>
        <taxon>Gunneridae</taxon>
        <taxon>Pentapetalae</taxon>
        <taxon>rosids</taxon>
        <taxon>fabids</taxon>
        <taxon>Malpighiales</taxon>
        <taxon>Rhizophoraceae</taxon>
        <taxon>Rhizophora</taxon>
    </lineage>
</organism>
<protein>
    <submittedName>
        <fullName evidence="1">Uncharacterized protein</fullName>
    </submittedName>
</protein>
<dbReference type="EMBL" id="GGEC01051739">
    <property type="protein sequence ID" value="MBX32223.1"/>
    <property type="molecule type" value="Transcribed_RNA"/>
</dbReference>
<sequence length="15" mass="1750">MKNTHVLSQSICLYI</sequence>
<name>A0A2P2MPR8_RHIMU</name>
<proteinExistence type="predicted"/>